<organism evidence="1">
    <name type="scientific">marine sediment metagenome</name>
    <dbReference type="NCBI Taxonomy" id="412755"/>
    <lineage>
        <taxon>unclassified sequences</taxon>
        <taxon>metagenomes</taxon>
        <taxon>ecological metagenomes</taxon>
    </lineage>
</organism>
<gene>
    <name evidence="1" type="ORF">LCGC14_1151320</name>
</gene>
<reference evidence="1" key="1">
    <citation type="journal article" date="2015" name="Nature">
        <title>Complex archaea that bridge the gap between prokaryotes and eukaryotes.</title>
        <authorList>
            <person name="Spang A."/>
            <person name="Saw J.H."/>
            <person name="Jorgensen S.L."/>
            <person name="Zaremba-Niedzwiedzka K."/>
            <person name="Martijn J."/>
            <person name="Lind A.E."/>
            <person name="van Eijk R."/>
            <person name="Schleper C."/>
            <person name="Guy L."/>
            <person name="Ettema T.J."/>
        </authorList>
    </citation>
    <scope>NUCLEOTIDE SEQUENCE</scope>
</reference>
<dbReference type="EMBL" id="LAZR01005536">
    <property type="protein sequence ID" value="KKM99101.1"/>
    <property type="molecule type" value="Genomic_DNA"/>
</dbReference>
<name>A0A0F9MIL7_9ZZZZ</name>
<proteinExistence type="predicted"/>
<protein>
    <submittedName>
        <fullName evidence="1">Uncharacterized protein</fullName>
    </submittedName>
</protein>
<comment type="caution">
    <text evidence="1">The sequence shown here is derived from an EMBL/GenBank/DDBJ whole genome shotgun (WGS) entry which is preliminary data.</text>
</comment>
<sequence length="225" mass="25512">MSGIDPKEIEAASKQFQEAIKELTDAQTYNQYADASKKGHQAVAKLDPEERRAKLQELQNNVEAARKKLFDTQEEFRQRMQSQMETTRQNMAMNRMPGGAGMGRWPGMGAMGAIGGMGAMAPVVPRSKSEMVFVCPECGNQNVNWKSFKGKKARKAYAKRYGLEERQLRREGGVRICIQCTQRTGRDVRMIEMPLGDVQKIKEDYQQKRIDGTLFKKAKKKGRKS</sequence>
<accession>A0A0F9MIL7</accession>
<evidence type="ECO:0000313" key="1">
    <source>
        <dbReference type="EMBL" id="KKM99101.1"/>
    </source>
</evidence>
<dbReference type="AlphaFoldDB" id="A0A0F9MIL7"/>